<name>A0A4Z2EYY4_9TELE</name>
<sequence length="121" mass="13697">MKHRLLYNQMSLPLVVRRENAALTHEASTSIQPEESPPGGQERECIFNTSSLGMNLKKRTVCKVQFTLKCSRLTEAWRLTLQPLRMHSAETVSRWREKEPGEIGVEVGGPQCQQSQTAFGK</sequence>
<reference evidence="1 2" key="1">
    <citation type="submission" date="2019-03" db="EMBL/GenBank/DDBJ databases">
        <title>First draft genome of Liparis tanakae, snailfish: a comprehensive survey of snailfish specific genes.</title>
        <authorList>
            <person name="Kim W."/>
            <person name="Song I."/>
            <person name="Jeong J.-H."/>
            <person name="Kim D."/>
            <person name="Kim S."/>
            <person name="Ryu S."/>
            <person name="Song J.Y."/>
            <person name="Lee S.K."/>
        </authorList>
    </citation>
    <scope>NUCLEOTIDE SEQUENCE [LARGE SCALE GENOMIC DNA]</scope>
    <source>
        <tissue evidence="1">Muscle</tissue>
    </source>
</reference>
<protein>
    <submittedName>
        <fullName evidence="1">Uncharacterized protein</fullName>
    </submittedName>
</protein>
<proteinExistence type="predicted"/>
<evidence type="ECO:0000313" key="2">
    <source>
        <dbReference type="Proteomes" id="UP000314294"/>
    </source>
</evidence>
<comment type="caution">
    <text evidence="1">The sequence shown here is derived from an EMBL/GenBank/DDBJ whole genome shotgun (WGS) entry which is preliminary data.</text>
</comment>
<dbReference type="EMBL" id="SRLO01002146">
    <property type="protein sequence ID" value="TNN33741.1"/>
    <property type="molecule type" value="Genomic_DNA"/>
</dbReference>
<accession>A0A4Z2EYY4</accession>
<keyword evidence="2" id="KW-1185">Reference proteome</keyword>
<gene>
    <name evidence="1" type="ORF">EYF80_056097</name>
</gene>
<dbReference type="AlphaFoldDB" id="A0A4Z2EYY4"/>
<dbReference type="Proteomes" id="UP000314294">
    <property type="component" value="Unassembled WGS sequence"/>
</dbReference>
<evidence type="ECO:0000313" key="1">
    <source>
        <dbReference type="EMBL" id="TNN33741.1"/>
    </source>
</evidence>
<organism evidence="1 2">
    <name type="scientific">Liparis tanakae</name>
    <name type="common">Tanaka's snailfish</name>
    <dbReference type="NCBI Taxonomy" id="230148"/>
    <lineage>
        <taxon>Eukaryota</taxon>
        <taxon>Metazoa</taxon>
        <taxon>Chordata</taxon>
        <taxon>Craniata</taxon>
        <taxon>Vertebrata</taxon>
        <taxon>Euteleostomi</taxon>
        <taxon>Actinopterygii</taxon>
        <taxon>Neopterygii</taxon>
        <taxon>Teleostei</taxon>
        <taxon>Neoteleostei</taxon>
        <taxon>Acanthomorphata</taxon>
        <taxon>Eupercaria</taxon>
        <taxon>Perciformes</taxon>
        <taxon>Cottioidei</taxon>
        <taxon>Cottales</taxon>
        <taxon>Liparidae</taxon>
        <taxon>Liparis</taxon>
    </lineage>
</organism>